<dbReference type="AlphaFoldDB" id="A0A6A3IDY9"/>
<organism evidence="1 3">
    <name type="scientific">Phytophthora rubi</name>
    <dbReference type="NCBI Taxonomy" id="129364"/>
    <lineage>
        <taxon>Eukaryota</taxon>
        <taxon>Sar</taxon>
        <taxon>Stramenopiles</taxon>
        <taxon>Oomycota</taxon>
        <taxon>Peronosporomycetes</taxon>
        <taxon>Peronosporales</taxon>
        <taxon>Peronosporaceae</taxon>
        <taxon>Phytophthora</taxon>
    </lineage>
</organism>
<evidence type="ECO:0000313" key="3">
    <source>
        <dbReference type="Proteomes" id="UP000429607"/>
    </source>
</evidence>
<protein>
    <submittedName>
        <fullName evidence="1">Uncharacterized protein</fullName>
    </submittedName>
</protein>
<dbReference type="EMBL" id="QXFT01002929">
    <property type="protein sequence ID" value="KAE9291360.1"/>
    <property type="molecule type" value="Genomic_DNA"/>
</dbReference>
<evidence type="ECO:0000313" key="4">
    <source>
        <dbReference type="Proteomes" id="UP000434957"/>
    </source>
</evidence>
<evidence type="ECO:0000313" key="2">
    <source>
        <dbReference type="EMBL" id="KAE9291360.1"/>
    </source>
</evidence>
<gene>
    <name evidence="1" type="ORF">PR001_g24253</name>
    <name evidence="2" type="ORF">PR003_g25055</name>
</gene>
<name>A0A6A3IDY9_9STRA</name>
<sequence length="296" mass="31616">MSPSLSMEAVAAVEDAFLRGEWTQALNDSRSILAARIVQVQLRQESENPDDSAVMTAKEERVLSVYLQAVFELDLDDEVKTAATIAQAFAPLPSGIAIQWSKFLVAMNRRPMATQVLRNLLESCAVDGGADFTSEQYATAVEVLVLQLLLPDEGIEVARQFVTGDSVLDDGAKLQLLRRIQAAHLAAQETGKVAEQSSVVSQTLTSRTSCVVSGERQLNGASFQPASSGQNGLQQHGEEQGDDSSCYVMIGGTAIALAVAAAGALRYREKIHECVSNAIPAISKGLADAKYALFEA</sequence>
<proteinExistence type="predicted"/>
<accession>A0A6A3IDY9</accession>
<dbReference type="Proteomes" id="UP000429607">
    <property type="component" value="Unassembled WGS sequence"/>
</dbReference>
<reference evidence="1 3" key="1">
    <citation type="submission" date="2018-09" db="EMBL/GenBank/DDBJ databases">
        <title>Genomic investigation of the strawberry pathogen Phytophthora fragariae indicates pathogenicity is determined by transcriptional variation in three key races.</title>
        <authorList>
            <person name="Adams T.M."/>
            <person name="Armitage A.D."/>
            <person name="Sobczyk M.K."/>
            <person name="Bates H.J."/>
            <person name="Dunwell J.M."/>
            <person name="Nellist C.F."/>
            <person name="Harrison R.J."/>
        </authorList>
    </citation>
    <scope>NUCLEOTIDE SEQUENCE [LARGE SCALE GENOMIC DNA]</scope>
    <source>
        <strain evidence="1 3">SCRP249</strain>
        <strain evidence="2 4">SCRP333</strain>
    </source>
</reference>
<dbReference type="Proteomes" id="UP000434957">
    <property type="component" value="Unassembled WGS sequence"/>
</dbReference>
<comment type="caution">
    <text evidence="1">The sequence shown here is derived from an EMBL/GenBank/DDBJ whole genome shotgun (WGS) entry which is preliminary data.</text>
</comment>
<dbReference type="EMBL" id="QXFV01003043">
    <property type="protein sequence ID" value="KAE8980530.1"/>
    <property type="molecule type" value="Genomic_DNA"/>
</dbReference>
<keyword evidence="4" id="KW-1185">Reference proteome</keyword>
<evidence type="ECO:0000313" key="1">
    <source>
        <dbReference type="EMBL" id="KAE8980530.1"/>
    </source>
</evidence>